<reference evidence="2" key="2">
    <citation type="journal article" date="2019" name="Mol. Plant Microbe Interact.">
        <title>Genome sequence resources for four phytopathogenic fungi from the Colletotrichum orbiculare species complex.</title>
        <authorList>
            <person name="Gan P."/>
            <person name="Tsushima A."/>
            <person name="Narusaka M."/>
            <person name="Narusaka Y."/>
            <person name="Takano Y."/>
            <person name="Kubo Y."/>
            <person name="Shirasu K."/>
        </authorList>
    </citation>
    <scope>GENOME REANNOTATION</scope>
    <source>
        <strain evidence="2">104-T / ATCC 96160 / CBS 514.97 / LARS 414 / MAFF 240422</strain>
    </source>
</reference>
<name>A0A484G361_COLOR</name>
<evidence type="ECO:0000313" key="2">
    <source>
        <dbReference type="Proteomes" id="UP000014480"/>
    </source>
</evidence>
<evidence type="ECO:0000313" key="1">
    <source>
        <dbReference type="EMBL" id="TDZ23987.1"/>
    </source>
</evidence>
<dbReference type="Gene3D" id="1.25.40.20">
    <property type="entry name" value="Ankyrin repeat-containing domain"/>
    <property type="match status" value="1"/>
</dbReference>
<comment type="caution">
    <text evidence="1">The sequence shown here is derived from an EMBL/GenBank/DDBJ whole genome shotgun (WGS) entry which is preliminary data.</text>
</comment>
<dbReference type="InterPro" id="IPR002110">
    <property type="entry name" value="Ankyrin_rpt"/>
</dbReference>
<sequence>MNAKTVYEMTPGFGEAWRCGPLSIAIVRNRVDQVDELLGRKTDLLDERDMYGQSPLHLAANKPRILELLLQHSDEDLLHDRDVYDLTTYFSPLVVMCGCGRTVWR</sequence>
<accession>A0A484G361</accession>
<dbReference type="Pfam" id="PF00023">
    <property type="entry name" value="Ank"/>
    <property type="match status" value="1"/>
</dbReference>
<protein>
    <submittedName>
        <fullName evidence="1">Uncharacterized protein</fullName>
    </submittedName>
</protein>
<proteinExistence type="predicted"/>
<dbReference type="AlphaFoldDB" id="A0A484G361"/>
<organism evidence="1 2">
    <name type="scientific">Colletotrichum orbiculare (strain 104-T / ATCC 96160 / CBS 514.97 / LARS 414 / MAFF 240422)</name>
    <name type="common">Cucumber anthracnose fungus</name>
    <name type="synonym">Colletotrichum lagenarium</name>
    <dbReference type="NCBI Taxonomy" id="1213857"/>
    <lineage>
        <taxon>Eukaryota</taxon>
        <taxon>Fungi</taxon>
        <taxon>Dikarya</taxon>
        <taxon>Ascomycota</taxon>
        <taxon>Pezizomycotina</taxon>
        <taxon>Sordariomycetes</taxon>
        <taxon>Hypocreomycetidae</taxon>
        <taxon>Glomerellales</taxon>
        <taxon>Glomerellaceae</taxon>
        <taxon>Colletotrichum</taxon>
        <taxon>Colletotrichum orbiculare species complex</taxon>
    </lineage>
</organism>
<dbReference type="Proteomes" id="UP000014480">
    <property type="component" value="Unassembled WGS sequence"/>
</dbReference>
<reference evidence="2" key="1">
    <citation type="journal article" date="2013" name="New Phytol.">
        <title>Comparative genomic and transcriptomic analyses reveal the hemibiotrophic stage shift of Colletotrichum fungi.</title>
        <authorList>
            <person name="Gan P."/>
            <person name="Ikeda K."/>
            <person name="Irieda H."/>
            <person name="Narusaka M."/>
            <person name="O'Connell R.J."/>
            <person name="Narusaka Y."/>
            <person name="Takano Y."/>
            <person name="Kubo Y."/>
            <person name="Shirasu K."/>
        </authorList>
    </citation>
    <scope>NUCLEOTIDE SEQUENCE [LARGE SCALE GENOMIC DNA]</scope>
    <source>
        <strain evidence="2">104-T / ATCC 96160 / CBS 514.97 / LARS 414 / MAFF 240422</strain>
    </source>
</reference>
<dbReference type="OrthoDB" id="4851420at2759"/>
<dbReference type="InterPro" id="IPR036770">
    <property type="entry name" value="Ankyrin_rpt-contain_sf"/>
</dbReference>
<gene>
    <name evidence="1" type="ORF">Cob_v003354</name>
</gene>
<dbReference type="SUPFAM" id="SSF48403">
    <property type="entry name" value="Ankyrin repeat"/>
    <property type="match status" value="1"/>
</dbReference>
<dbReference type="EMBL" id="AMCV02000005">
    <property type="protein sequence ID" value="TDZ23987.1"/>
    <property type="molecule type" value="Genomic_DNA"/>
</dbReference>
<keyword evidence="2" id="KW-1185">Reference proteome</keyword>